<organism evidence="1 2">
    <name type="scientific">Paraeggerthella hongkongensis</name>
    <dbReference type="NCBI Taxonomy" id="230658"/>
    <lineage>
        <taxon>Bacteria</taxon>
        <taxon>Bacillati</taxon>
        <taxon>Actinomycetota</taxon>
        <taxon>Coriobacteriia</taxon>
        <taxon>Eggerthellales</taxon>
        <taxon>Eggerthellaceae</taxon>
        <taxon>Paraeggerthella</taxon>
    </lineage>
</organism>
<reference evidence="2" key="1">
    <citation type="submission" date="2018-05" db="EMBL/GenBank/DDBJ databases">
        <title>Genome Sequencing of selected type strains of the family Eggerthellaceae.</title>
        <authorList>
            <person name="Danylec N."/>
            <person name="Stoll D.A."/>
            <person name="Doetsch A."/>
            <person name="Huch M."/>
        </authorList>
    </citation>
    <scope>NUCLEOTIDE SEQUENCE [LARGE SCALE GENOMIC DNA]</scope>
    <source>
        <strain evidence="2">DSM 16106</strain>
    </source>
</reference>
<gene>
    <name evidence="1" type="ORF">DMP08_04790</name>
</gene>
<evidence type="ECO:0000313" key="2">
    <source>
        <dbReference type="Proteomes" id="UP000278632"/>
    </source>
</evidence>
<protein>
    <submittedName>
        <fullName evidence="1">Uncharacterized protein</fullName>
    </submittedName>
</protein>
<name>A0A3N0BE36_9ACTN</name>
<comment type="caution">
    <text evidence="1">The sequence shown here is derived from an EMBL/GenBank/DDBJ whole genome shotgun (WGS) entry which is preliminary data.</text>
</comment>
<dbReference type="OrthoDB" id="3176748at2"/>
<keyword evidence="2" id="KW-1185">Reference proteome</keyword>
<dbReference type="EMBL" id="QICD01000006">
    <property type="protein sequence ID" value="RNL46027.1"/>
    <property type="molecule type" value="Genomic_DNA"/>
</dbReference>
<accession>A0A3N0BE36</accession>
<sequence>MIDRLVAMSGMTKQNYIVKRLGDNSISVSASVRLYKGLKDAAKSIYLELRRIHSSGDMSQEAIAVMESFVSILKDLGNYDENELSQTEADAHSMLNMKRE</sequence>
<evidence type="ECO:0000313" key="1">
    <source>
        <dbReference type="EMBL" id="RNL46027.1"/>
    </source>
</evidence>
<proteinExistence type="predicted"/>
<dbReference type="Proteomes" id="UP000278632">
    <property type="component" value="Unassembled WGS sequence"/>
</dbReference>
<dbReference type="AlphaFoldDB" id="A0A3N0BE36"/>